<dbReference type="EMBL" id="FOHS01000002">
    <property type="protein sequence ID" value="SET57653.1"/>
    <property type="molecule type" value="Genomic_DNA"/>
</dbReference>
<feature type="transmembrane region" description="Helical" evidence="1">
    <location>
        <begin position="148"/>
        <end position="164"/>
    </location>
</feature>
<dbReference type="AlphaFoldDB" id="A0A1I0FHE6"/>
<feature type="transmembrane region" description="Helical" evidence="1">
    <location>
        <begin position="315"/>
        <end position="332"/>
    </location>
</feature>
<evidence type="ECO:0000256" key="1">
    <source>
        <dbReference type="SAM" id="Phobius"/>
    </source>
</evidence>
<name>A0A1I0FHE6_9BACT</name>
<keyword evidence="3" id="KW-1185">Reference proteome</keyword>
<keyword evidence="1" id="KW-0472">Membrane</keyword>
<reference evidence="3" key="1">
    <citation type="submission" date="2016-10" db="EMBL/GenBank/DDBJ databases">
        <authorList>
            <person name="Varghese N."/>
            <person name="Submissions S."/>
        </authorList>
    </citation>
    <scope>NUCLEOTIDE SEQUENCE [LARGE SCALE GENOMIC DNA]</scope>
    <source>
        <strain evidence="3">DSM 15310</strain>
    </source>
</reference>
<proteinExistence type="predicted"/>
<feature type="transmembrane region" description="Helical" evidence="1">
    <location>
        <begin position="344"/>
        <end position="362"/>
    </location>
</feature>
<feature type="transmembrane region" description="Helical" evidence="1">
    <location>
        <begin position="75"/>
        <end position="96"/>
    </location>
</feature>
<evidence type="ECO:0000313" key="2">
    <source>
        <dbReference type="EMBL" id="SET57653.1"/>
    </source>
</evidence>
<keyword evidence="1" id="KW-1133">Transmembrane helix</keyword>
<accession>A0A1I0FHE6</accession>
<keyword evidence="1" id="KW-0812">Transmembrane</keyword>
<feature type="transmembrane region" description="Helical" evidence="1">
    <location>
        <begin position="49"/>
        <end position="68"/>
    </location>
</feature>
<feature type="transmembrane region" description="Helical" evidence="1">
    <location>
        <begin position="196"/>
        <end position="215"/>
    </location>
</feature>
<feature type="transmembrane region" description="Helical" evidence="1">
    <location>
        <begin position="170"/>
        <end position="189"/>
    </location>
</feature>
<feature type="transmembrane region" description="Helical" evidence="1">
    <location>
        <begin position="256"/>
        <end position="273"/>
    </location>
</feature>
<evidence type="ECO:0008006" key="4">
    <source>
        <dbReference type="Google" id="ProtNLM"/>
    </source>
</evidence>
<dbReference type="Proteomes" id="UP000198697">
    <property type="component" value="Unassembled WGS sequence"/>
</dbReference>
<sequence>MPPAAVLLGLYGYSWGRGPLATSDSAYYLAAARSWAGAGQLLNPDGSPYTFWAPLYPVLLAVVGAAATPARAVGLLHALALLVGWAGWTWLGRQLLRPANPGRWVLPWVLALSTPWLVAAKFVWAETGFLALFALYAVALYRYLEQRQVSWLLLATVAGILLPLQRSSGLFLLAGAAAGLTVGYGWRVWRPQRGALLLHVAASACAGVAWQVAVIRSGLSIPLVPNQEAAWGLQALSDFGFVLVRWLTPLPTPTKLVPLAYLLAGGALAVALSRGAAATGRFGRVLLLTSVVYIGWHVLANVLSRGAAGIHDGERYAGVLFGPVCILLSGALQLRSSTPLRHRMLVLALLLWLAYPVTRVLHNAVRLHKQPPATLLVPQTTRTSQKD</sequence>
<feature type="transmembrane region" description="Helical" evidence="1">
    <location>
        <begin position="285"/>
        <end position="303"/>
    </location>
</feature>
<evidence type="ECO:0000313" key="3">
    <source>
        <dbReference type="Proteomes" id="UP000198697"/>
    </source>
</evidence>
<organism evidence="2 3">
    <name type="scientific">Hymenobacter actinosclerus</name>
    <dbReference type="NCBI Taxonomy" id="82805"/>
    <lineage>
        <taxon>Bacteria</taxon>
        <taxon>Pseudomonadati</taxon>
        <taxon>Bacteroidota</taxon>
        <taxon>Cytophagia</taxon>
        <taxon>Cytophagales</taxon>
        <taxon>Hymenobacteraceae</taxon>
        <taxon>Hymenobacter</taxon>
    </lineage>
</organism>
<gene>
    <name evidence="2" type="ORF">SAMN04487998_2275</name>
</gene>
<feature type="transmembrane region" description="Helical" evidence="1">
    <location>
        <begin position="116"/>
        <end position="141"/>
    </location>
</feature>
<protein>
    <recommendedName>
        <fullName evidence="4">Dolichyl-phosphate-mannose-protein mannosyltransferase</fullName>
    </recommendedName>
</protein>